<evidence type="ECO:0000259" key="3">
    <source>
        <dbReference type="PROSITE" id="PS50089"/>
    </source>
</evidence>
<evidence type="ECO:0000313" key="4">
    <source>
        <dbReference type="EMBL" id="KAK9838102.1"/>
    </source>
</evidence>
<dbReference type="PANTHER" id="PTHR48125">
    <property type="entry name" value="LP07818P1"/>
    <property type="match status" value="1"/>
</dbReference>
<keyword evidence="1" id="KW-0862">Zinc</keyword>
<keyword evidence="1" id="KW-0863">Zinc-finger</keyword>
<keyword evidence="5" id="KW-1185">Reference proteome</keyword>
<dbReference type="InterPro" id="IPR001841">
    <property type="entry name" value="Znf_RING"/>
</dbReference>
<reference evidence="4 5" key="1">
    <citation type="journal article" date="2024" name="Nat. Commun.">
        <title>Phylogenomics reveals the evolutionary origins of lichenization in chlorophyte algae.</title>
        <authorList>
            <person name="Puginier C."/>
            <person name="Libourel C."/>
            <person name="Otte J."/>
            <person name="Skaloud P."/>
            <person name="Haon M."/>
            <person name="Grisel S."/>
            <person name="Petersen M."/>
            <person name="Berrin J.G."/>
            <person name="Delaux P.M."/>
            <person name="Dal Grande F."/>
            <person name="Keller J."/>
        </authorList>
    </citation>
    <scope>NUCLEOTIDE SEQUENCE [LARGE SCALE GENOMIC DNA]</scope>
    <source>
        <strain evidence="4 5">SAG 245.80</strain>
    </source>
</reference>
<dbReference type="InterPro" id="IPR013083">
    <property type="entry name" value="Znf_RING/FYVE/PHD"/>
</dbReference>
<protein>
    <recommendedName>
        <fullName evidence="3">RING-type domain-containing protein</fullName>
    </recommendedName>
</protein>
<feature type="compositionally biased region" description="Acidic residues" evidence="2">
    <location>
        <begin position="78"/>
        <end position="91"/>
    </location>
</feature>
<feature type="compositionally biased region" description="Acidic residues" evidence="2">
    <location>
        <begin position="262"/>
        <end position="273"/>
    </location>
</feature>
<feature type="region of interest" description="Disordered" evidence="2">
    <location>
        <begin position="340"/>
        <end position="363"/>
    </location>
</feature>
<feature type="compositionally biased region" description="Low complexity" evidence="2">
    <location>
        <begin position="300"/>
        <end position="322"/>
    </location>
</feature>
<dbReference type="EMBL" id="JALJOU010000020">
    <property type="protein sequence ID" value="KAK9838102.1"/>
    <property type="molecule type" value="Genomic_DNA"/>
</dbReference>
<organism evidence="4 5">
    <name type="scientific">Elliptochloris bilobata</name>
    <dbReference type="NCBI Taxonomy" id="381761"/>
    <lineage>
        <taxon>Eukaryota</taxon>
        <taxon>Viridiplantae</taxon>
        <taxon>Chlorophyta</taxon>
        <taxon>core chlorophytes</taxon>
        <taxon>Trebouxiophyceae</taxon>
        <taxon>Trebouxiophyceae incertae sedis</taxon>
        <taxon>Elliptochloris clade</taxon>
        <taxon>Elliptochloris</taxon>
    </lineage>
</organism>
<feature type="compositionally biased region" description="Low complexity" evidence="2">
    <location>
        <begin position="554"/>
        <end position="570"/>
    </location>
</feature>
<feature type="region of interest" description="Disordered" evidence="2">
    <location>
        <begin position="554"/>
        <end position="598"/>
    </location>
</feature>
<evidence type="ECO:0000256" key="1">
    <source>
        <dbReference type="PROSITE-ProRule" id="PRU00175"/>
    </source>
</evidence>
<feature type="region of interest" description="Disordered" evidence="2">
    <location>
        <begin position="424"/>
        <end position="486"/>
    </location>
</feature>
<dbReference type="AlphaFoldDB" id="A0AAW1RWX0"/>
<gene>
    <name evidence="4" type="ORF">WJX81_001506</name>
</gene>
<feature type="compositionally biased region" description="Basic and acidic residues" evidence="2">
    <location>
        <begin position="168"/>
        <end position="226"/>
    </location>
</feature>
<feature type="compositionally biased region" description="Gly residues" evidence="2">
    <location>
        <begin position="503"/>
        <end position="516"/>
    </location>
</feature>
<feature type="compositionally biased region" description="Low complexity" evidence="2">
    <location>
        <begin position="16"/>
        <end position="34"/>
    </location>
</feature>
<accession>A0AAW1RWX0</accession>
<name>A0AAW1RWX0_9CHLO</name>
<feature type="compositionally biased region" description="Basic residues" evidence="2">
    <location>
        <begin position="227"/>
        <end position="242"/>
    </location>
</feature>
<sequence>MTGAAAKPVGVPALPQRPRVSSPAAARQAAASAALTAHSICDDSLDDELPALVDVPTDAPKPATPPKPAAAPLAGDVTSDDDMPQLLDTDDVVCGRADGNRRGSDGDQADLEDDADSEGSDTGTGYADSVGEGADGAYREGLEPDSYDRGPTGPMADDCGFCGGLPQLERDWLQREREWEEEDKRKKVEQEEEEEKRVCAARIAEDLIRKEEEERAEQAKREEREREKRRKKKEKQKAKKAKAAPAPAPAPAPAAAGRSTPSDDEDEDDDDALDGFMPSSSGTAWLDERAAPAPAPLPVAAPGASPTAAPLAAPVATADAQDAGGGWTHAAAKRAVGGNQRMGAALGKSQPAPAPAGGSAEPPRSEAWLALGAAMKARNGPRLQDGITRAVRHIVDARIHNTAEGSGIRNLIREAQQLLPQLKDEAARQAPAAQPAPAPYFPPGVGVRTSRPPSPGQGVPGRAYSPVPHQQPTGGRAGEASAAAPADAGPWAVLDEAFAGTGRGVGGRGAGRGGRGANSPGPAPPAGRGVRGAAPAGRGQVPALYANVLPRGQQQPPLAQQQPHAGAGQQWKPIPPPRAGPHAAARQAPPPRPPRLRPHLADAFGAGVVGQDEDPEDCCFCMERAATEVYQPCGHKNFCTFCTDKIMARDRLCPICRTQVVRWVHEP</sequence>
<feature type="region of interest" description="Disordered" evidence="2">
    <location>
        <begin position="503"/>
        <end position="537"/>
    </location>
</feature>
<feature type="domain" description="RING-type" evidence="3">
    <location>
        <begin position="618"/>
        <end position="657"/>
    </location>
</feature>
<dbReference type="Proteomes" id="UP001445335">
    <property type="component" value="Unassembled WGS sequence"/>
</dbReference>
<feature type="region of interest" description="Disordered" evidence="2">
    <location>
        <begin position="51"/>
        <end position="326"/>
    </location>
</feature>
<dbReference type="PROSITE" id="PS50089">
    <property type="entry name" value="ZF_RING_2"/>
    <property type="match status" value="1"/>
</dbReference>
<feature type="compositionally biased region" description="Acidic residues" evidence="2">
    <location>
        <begin position="107"/>
        <end position="119"/>
    </location>
</feature>
<evidence type="ECO:0000256" key="2">
    <source>
        <dbReference type="SAM" id="MobiDB-lite"/>
    </source>
</evidence>
<dbReference type="GO" id="GO:0008270">
    <property type="term" value="F:zinc ion binding"/>
    <property type="evidence" value="ECO:0007669"/>
    <property type="project" value="UniProtKB-KW"/>
</dbReference>
<feature type="compositionally biased region" description="Low complexity" evidence="2">
    <location>
        <begin position="526"/>
        <end position="537"/>
    </location>
</feature>
<dbReference type="SUPFAM" id="SSF57850">
    <property type="entry name" value="RING/U-box"/>
    <property type="match status" value="1"/>
</dbReference>
<dbReference type="Gene3D" id="3.30.40.10">
    <property type="entry name" value="Zinc/RING finger domain, C3HC4 (zinc finger)"/>
    <property type="match status" value="1"/>
</dbReference>
<dbReference type="PANTHER" id="PTHR48125:SF10">
    <property type="entry name" value="OS12G0136300 PROTEIN"/>
    <property type="match status" value="1"/>
</dbReference>
<keyword evidence="1" id="KW-0479">Metal-binding</keyword>
<proteinExistence type="predicted"/>
<evidence type="ECO:0000313" key="5">
    <source>
        <dbReference type="Proteomes" id="UP001445335"/>
    </source>
</evidence>
<feature type="region of interest" description="Disordered" evidence="2">
    <location>
        <begin position="1"/>
        <end position="36"/>
    </location>
</feature>
<dbReference type="Pfam" id="PF13920">
    <property type="entry name" value="zf-C3HC4_3"/>
    <property type="match status" value="1"/>
</dbReference>
<feature type="compositionally biased region" description="Basic and acidic residues" evidence="2">
    <location>
        <begin position="137"/>
        <end position="148"/>
    </location>
</feature>
<comment type="caution">
    <text evidence="4">The sequence shown here is derived from an EMBL/GenBank/DDBJ whole genome shotgun (WGS) entry which is preliminary data.</text>
</comment>